<accession>A0A8J2TCB2</accession>
<evidence type="ECO:0000256" key="2">
    <source>
        <dbReference type="ARBA" id="ARBA00022980"/>
    </source>
</evidence>
<dbReference type="GO" id="GO:0006412">
    <property type="term" value="P:translation"/>
    <property type="evidence" value="ECO:0007669"/>
    <property type="project" value="InterPro"/>
</dbReference>
<evidence type="ECO:0000256" key="1">
    <source>
        <dbReference type="ARBA" id="ARBA00005781"/>
    </source>
</evidence>
<dbReference type="InterPro" id="IPR008991">
    <property type="entry name" value="Translation_prot_SH3-like_sf"/>
</dbReference>
<dbReference type="Proteomes" id="UP000019375">
    <property type="component" value="Unassembled WGS sequence"/>
</dbReference>
<evidence type="ECO:0000313" key="4">
    <source>
        <dbReference type="EMBL" id="CDF91327.1"/>
    </source>
</evidence>
<dbReference type="InterPro" id="IPR038657">
    <property type="entry name" value="Ribosomal_bL19_sf"/>
</dbReference>
<sequence length="171" mass="19791">MYSVIRNRLTNAAQVRGYQVLTSTRKVIPVYPPVQEAQRQNLIPILTQKNLEMLDPQGWKRKLVSKFGKDRLRAGDVVRVVYDKSKCSHDDFVGYVLSVSRKDLVQDSSLLLRNQIAKTAVEMRVPVFSPLVERIDLLRKFDGKRHRNKHYYIRGTKLDVGDLEAGLRKKK</sequence>
<dbReference type="PANTHER" id="PTHR15680">
    <property type="entry name" value="RIBOSOMAL PROTEIN L19"/>
    <property type="match status" value="1"/>
</dbReference>
<proteinExistence type="inferred from homology"/>
<dbReference type="SUPFAM" id="SSF50104">
    <property type="entry name" value="Translation proteins SH3-like domain"/>
    <property type="match status" value="1"/>
</dbReference>
<keyword evidence="2" id="KW-0689">Ribosomal protein</keyword>
<dbReference type="EMBL" id="HG316464">
    <property type="protein sequence ID" value="CDF91327.1"/>
    <property type="molecule type" value="Genomic_DNA"/>
</dbReference>
<keyword evidence="3" id="KW-0687">Ribonucleoprotein</keyword>
<reference evidence="5" key="1">
    <citation type="journal article" date="2013" name="Genome Announc.">
        <title>Genome sequence of the food spoilage yeast Zygosaccharomyces bailii CLIB 213(T).</title>
        <authorList>
            <person name="Galeote V."/>
            <person name="Bigey F."/>
            <person name="Devillers H."/>
            <person name="Neuveglise C."/>
            <person name="Dequin S."/>
        </authorList>
    </citation>
    <scope>NUCLEOTIDE SEQUENCE [LARGE SCALE GENOMIC DNA]</scope>
    <source>
        <strain evidence="5">CLIB 213 / ATCC 58445 / CBS 680 / CCRC 21525 / NBRC 1098 / NCYC 1416 / NRRL Y-2227</strain>
    </source>
</reference>
<dbReference type="Pfam" id="PF01245">
    <property type="entry name" value="Ribosomal_L19"/>
    <property type="match status" value="1"/>
</dbReference>
<keyword evidence="5" id="KW-1185">Reference proteome</keyword>
<dbReference type="OrthoDB" id="432645at2759"/>
<evidence type="ECO:0000313" key="5">
    <source>
        <dbReference type="Proteomes" id="UP000019375"/>
    </source>
</evidence>
<dbReference type="GO" id="GO:0003735">
    <property type="term" value="F:structural constituent of ribosome"/>
    <property type="evidence" value="ECO:0007669"/>
    <property type="project" value="InterPro"/>
</dbReference>
<gene>
    <name evidence="4" type="ORF">BN860_00320g</name>
</gene>
<comment type="similarity">
    <text evidence="1">Belongs to the bacterial ribosomal protein bL19 family.</text>
</comment>
<dbReference type="InterPro" id="IPR001857">
    <property type="entry name" value="Ribosomal_bL19"/>
</dbReference>
<dbReference type="Gene3D" id="2.30.30.790">
    <property type="match status" value="1"/>
</dbReference>
<dbReference type="AlphaFoldDB" id="A0A8J2TCB2"/>
<dbReference type="PANTHER" id="PTHR15680:SF9">
    <property type="entry name" value="LARGE RIBOSOMAL SUBUNIT PROTEIN BL19M"/>
    <property type="match status" value="1"/>
</dbReference>
<evidence type="ECO:0000256" key="3">
    <source>
        <dbReference type="ARBA" id="ARBA00023274"/>
    </source>
</evidence>
<name>A0A8J2TCB2_ZYGB2</name>
<organism evidence="4 5">
    <name type="scientific">Zygosaccharomyces bailii (strain CLIB 213 / ATCC 58445 / CBS 680 / BCRC 21525 / NBRC 1098 / NCYC 1416 / NRRL Y-2227)</name>
    <dbReference type="NCBI Taxonomy" id="1333698"/>
    <lineage>
        <taxon>Eukaryota</taxon>
        <taxon>Fungi</taxon>
        <taxon>Dikarya</taxon>
        <taxon>Ascomycota</taxon>
        <taxon>Saccharomycotina</taxon>
        <taxon>Saccharomycetes</taxon>
        <taxon>Saccharomycetales</taxon>
        <taxon>Saccharomycetaceae</taxon>
        <taxon>Zygosaccharomyces</taxon>
    </lineage>
</organism>
<dbReference type="GO" id="GO:0005762">
    <property type="term" value="C:mitochondrial large ribosomal subunit"/>
    <property type="evidence" value="ECO:0007669"/>
    <property type="project" value="TreeGrafter"/>
</dbReference>
<protein>
    <submittedName>
        <fullName evidence="4">ZYBA0S11-00320g1_1</fullName>
    </submittedName>
</protein>